<comment type="caution">
    <text evidence="5">The sequence shown here is derived from an EMBL/GenBank/DDBJ whole genome shotgun (WGS) entry which is preliminary data.</text>
</comment>
<accession>A0A940DMW5</accession>
<evidence type="ECO:0000256" key="1">
    <source>
        <dbReference type="ARBA" id="ARBA00005656"/>
    </source>
</evidence>
<gene>
    <name evidence="5" type="ORF">IAC51_06065</name>
</gene>
<evidence type="ECO:0000313" key="6">
    <source>
        <dbReference type="Proteomes" id="UP000712007"/>
    </source>
</evidence>
<dbReference type="PANTHER" id="PTHR43356:SF2">
    <property type="entry name" value="PHOSPHATE ACETYLTRANSFERASE"/>
    <property type="match status" value="1"/>
</dbReference>
<keyword evidence="2" id="KW-0808">Transferase</keyword>
<dbReference type="EMBL" id="JADIMV010000103">
    <property type="protein sequence ID" value="MBO8440199.1"/>
    <property type="molecule type" value="Genomic_DNA"/>
</dbReference>
<organism evidence="5 6">
    <name type="scientific">Candidatus Aphodosoma intestinipullorum</name>
    <dbReference type="NCBI Taxonomy" id="2840674"/>
    <lineage>
        <taxon>Bacteria</taxon>
        <taxon>Pseudomonadati</taxon>
        <taxon>Bacteroidota</taxon>
        <taxon>Bacteroidia</taxon>
        <taxon>Bacteroidales</taxon>
        <taxon>Candidatus Aphodosoma</taxon>
    </lineage>
</organism>
<reference evidence="5" key="1">
    <citation type="submission" date="2020-10" db="EMBL/GenBank/DDBJ databases">
        <authorList>
            <person name="Gilroy R."/>
        </authorList>
    </citation>
    <scope>NUCLEOTIDE SEQUENCE</scope>
    <source>
        <strain evidence="5">3924</strain>
    </source>
</reference>
<feature type="domain" description="Phosphate acetyl/butaryl transferase" evidence="4">
    <location>
        <begin position="85"/>
        <end position="301"/>
    </location>
</feature>
<sequence>MEAIKSFKELIDYLTNGSTGSRKKIAVANAVDMHSLEAVMHAVHNGVVEAYLVGDEATIKNKLEFDFEPSEFVHVVNVPDPLEATKEAVRMVKEGECDILMKGMVNTDVILRVILDKEKGLLPKGRVLTYNSALNIPGYHKLLFFTDPAVIPVPTKEQRVEMIKYCLDTAKKFGVTHPKVALIHATEKANPKIPFMQDYLDIIEMWKRGEFGECIIDGPMDTFIALDKERGAIKNVPTPVLGDADILIFPDFASANCFYKGLVSFAGAGMAGLLQGTEKPVVLTSRSDDAELKFYSICMAAMLA</sequence>
<evidence type="ECO:0000256" key="3">
    <source>
        <dbReference type="ARBA" id="ARBA00023315"/>
    </source>
</evidence>
<dbReference type="AlphaFoldDB" id="A0A940DMW5"/>
<dbReference type="InterPro" id="IPR050500">
    <property type="entry name" value="Phos_Acetyltrans/Butyryltrans"/>
</dbReference>
<keyword evidence="3" id="KW-0012">Acyltransferase</keyword>
<dbReference type="InterPro" id="IPR002505">
    <property type="entry name" value="PTA_PTB"/>
</dbReference>
<dbReference type="Pfam" id="PF01515">
    <property type="entry name" value="PTA_PTB"/>
    <property type="match status" value="1"/>
</dbReference>
<evidence type="ECO:0000313" key="5">
    <source>
        <dbReference type="EMBL" id="MBO8440199.1"/>
    </source>
</evidence>
<dbReference type="InterPro" id="IPR012147">
    <property type="entry name" value="P_Ac_Bu_trans"/>
</dbReference>
<protein>
    <submittedName>
        <fullName evidence="5">Phosphate butyryltransferase</fullName>
    </submittedName>
</protein>
<dbReference type="GO" id="GO:0016746">
    <property type="term" value="F:acyltransferase activity"/>
    <property type="evidence" value="ECO:0007669"/>
    <property type="project" value="UniProtKB-KW"/>
</dbReference>
<dbReference type="PANTHER" id="PTHR43356">
    <property type="entry name" value="PHOSPHATE ACETYLTRANSFERASE"/>
    <property type="match status" value="1"/>
</dbReference>
<evidence type="ECO:0000259" key="4">
    <source>
        <dbReference type="Pfam" id="PF01515"/>
    </source>
</evidence>
<name>A0A940DMW5_9BACT</name>
<proteinExistence type="inferred from homology"/>
<dbReference type="Proteomes" id="UP000712007">
    <property type="component" value="Unassembled WGS sequence"/>
</dbReference>
<dbReference type="Gene3D" id="3.40.718.10">
    <property type="entry name" value="Isopropylmalate Dehydrogenase"/>
    <property type="match status" value="1"/>
</dbReference>
<comment type="similarity">
    <text evidence="1">Belongs to the phosphate acetyltransferase and butyryltransferase family.</text>
</comment>
<dbReference type="SUPFAM" id="SSF53659">
    <property type="entry name" value="Isocitrate/Isopropylmalate dehydrogenase-like"/>
    <property type="match status" value="1"/>
</dbReference>
<reference evidence="5" key="2">
    <citation type="journal article" date="2021" name="PeerJ">
        <title>Extensive microbial diversity within the chicken gut microbiome revealed by metagenomics and culture.</title>
        <authorList>
            <person name="Gilroy R."/>
            <person name="Ravi A."/>
            <person name="Getino M."/>
            <person name="Pursley I."/>
            <person name="Horton D.L."/>
            <person name="Alikhan N.F."/>
            <person name="Baker D."/>
            <person name="Gharbi K."/>
            <person name="Hall N."/>
            <person name="Watson M."/>
            <person name="Adriaenssens E.M."/>
            <person name="Foster-Nyarko E."/>
            <person name="Jarju S."/>
            <person name="Secka A."/>
            <person name="Antonio M."/>
            <person name="Oren A."/>
            <person name="Chaudhuri R.R."/>
            <person name="La Ragione R."/>
            <person name="Hildebrand F."/>
            <person name="Pallen M.J."/>
        </authorList>
    </citation>
    <scope>NUCLEOTIDE SEQUENCE</scope>
    <source>
        <strain evidence="5">3924</strain>
    </source>
</reference>
<evidence type="ECO:0000256" key="2">
    <source>
        <dbReference type="ARBA" id="ARBA00022679"/>
    </source>
</evidence>
<dbReference type="PIRSF" id="PIRSF000428">
    <property type="entry name" value="P_Ac_trans"/>
    <property type="match status" value="1"/>
</dbReference>